<feature type="region of interest" description="Disordered" evidence="1">
    <location>
        <begin position="1"/>
        <end position="38"/>
    </location>
</feature>
<evidence type="ECO:0000256" key="1">
    <source>
        <dbReference type="SAM" id="MobiDB-lite"/>
    </source>
</evidence>
<sequence>MKTMSEHQRLHGVPYHRVSSEDSVRRVVRRPRETDSAYYSRRASEELALATGRDDEVAASLHRDLAARYERLAAAKRDAQEGF</sequence>
<proteinExistence type="predicted"/>
<dbReference type="EMBL" id="CADCVZ010000022">
    <property type="protein sequence ID" value="CAA9503691.1"/>
    <property type="molecule type" value="Genomic_DNA"/>
</dbReference>
<feature type="compositionally biased region" description="Basic and acidic residues" evidence="1">
    <location>
        <begin position="18"/>
        <end position="35"/>
    </location>
</feature>
<protein>
    <submittedName>
        <fullName evidence="2">Uncharacterized protein</fullName>
    </submittedName>
</protein>
<name>A0A6J4SRZ9_9SPHN</name>
<dbReference type="AlphaFoldDB" id="A0A6J4SRZ9"/>
<gene>
    <name evidence="2" type="ORF">AVDCRST_MAG09-1237</name>
</gene>
<reference evidence="2" key="1">
    <citation type="submission" date="2020-02" db="EMBL/GenBank/DDBJ databases">
        <authorList>
            <person name="Meier V. D."/>
        </authorList>
    </citation>
    <scope>NUCLEOTIDE SEQUENCE</scope>
    <source>
        <strain evidence="2">AVDCRST_MAG09</strain>
    </source>
</reference>
<evidence type="ECO:0000313" key="2">
    <source>
        <dbReference type="EMBL" id="CAA9503691.1"/>
    </source>
</evidence>
<accession>A0A6J4SRZ9</accession>
<organism evidence="2">
    <name type="scientific">uncultured Sphingomonas sp</name>
    <dbReference type="NCBI Taxonomy" id="158754"/>
    <lineage>
        <taxon>Bacteria</taxon>
        <taxon>Pseudomonadati</taxon>
        <taxon>Pseudomonadota</taxon>
        <taxon>Alphaproteobacteria</taxon>
        <taxon>Sphingomonadales</taxon>
        <taxon>Sphingomonadaceae</taxon>
        <taxon>Sphingomonas</taxon>
        <taxon>environmental samples</taxon>
    </lineage>
</organism>